<dbReference type="OrthoDB" id="9806984at2"/>
<organism evidence="2 3">
    <name type="scientific">Paramagnetospirillum marisnigri</name>
    <dbReference type="NCBI Taxonomy" id="1285242"/>
    <lineage>
        <taxon>Bacteria</taxon>
        <taxon>Pseudomonadati</taxon>
        <taxon>Pseudomonadota</taxon>
        <taxon>Alphaproteobacteria</taxon>
        <taxon>Rhodospirillales</taxon>
        <taxon>Magnetospirillaceae</taxon>
        <taxon>Paramagnetospirillum</taxon>
    </lineage>
</organism>
<evidence type="ECO:0000313" key="3">
    <source>
        <dbReference type="Proteomes" id="UP000078428"/>
    </source>
</evidence>
<dbReference type="RefSeq" id="WP_068493195.1">
    <property type="nucleotide sequence ID" value="NZ_LWQT01000060.1"/>
</dbReference>
<sequence>MTAASPAMVGGFVLSGLGLLVAAIVLFGSMHLFSPAVHAVVYFRESVANLNVGAPVTFRGVRVGSVTGIAVNLNMTDLTARIPVYLDIDPSAIFLENSVAERTDTDFGRLLKAGLRAQLNMQSLITGQLRIDLDIQPGRAVASSSADQAVAEIPSIPSRLQTLEGEIADLPLKEMVENARQTLAAIQQVADELPRKVGPLADSLKQTSDAARVTLDSIDRLAMAGETQLSVNGRQLGRVLEASERTMRGAEALVGVLTEMTAAGSPMQGDLQAAIRDLAASAASMRGFSHEIERDPSLILRGRTLR</sequence>
<dbReference type="EMBL" id="LWQT01000060">
    <property type="protein sequence ID" value="OAN49602.1"/>
    <property type="molecule type" value="Genomic_DNA"/>
</dbReference>
<dbReference type="InterPro" id="IPR003399">
    <property type="entry name" value="Mce/MlaD"/>
</dbReference>
<accession>A0A178MLI0</accession>
<dbReference type="PANTHER" id="PTHR33371:SF4">
    <property type="entry name" value="INTERMEMBRANE PHOSPHOLIPID TRANSPORT SYSTEM BINDING PROTEIN MLAD"/>
    <property type="match status" value="1"/>
</dbReference>
<protein>
    <recommendedName>
        <fullName evidence="1">Mce/MlaD domain-containing protein</fullName>
    </recommendedName>
</protein>
<comment type="caution">
    <text evidence="2">The sequence shown here is derived from an EMBL/GenBank/DDBJ whole genome shotgun (WGS) entry which is preliminary data.</text>
</comment>
<reference evidence="2 3" key="1">
    <citation type="submission" date="2016-04" db="EMBL/GenBank/DDBJ databases">
        <title>Draft genome sequence of freshwater magnetotactic bacteria Magnetospirillum marisnigri SP-1 and Magnetospirillum moscoviense BB-1.</title>
        <authorList>
            <person name="Koziaeva V."/>
            <person name="Dziuba M.V."/>
            <person name="Ivanov T.M."/>
            <person name="Kuznetsov B."/>
            <person name="Grouzdev D.S."/>
        </authorList>
    </citation>
    <scope>NUCLEOTIDE SEQUENCE [LARGE SCALE GENOMIC DNA]</scope>
    <source>
        <strain evidence="2 3">SP-1</strain>
    </source>
</reference>
<name>A0A178MLI0_9PROT</name>
<dbReference type="PANTHER" id="PTHR33371">
    <property type="entry name" value="INTERMEMBRANE PHOSPHOLIPID TRANSPORT SYSTEM BINDING PROTEIN MLAD-RELATED"/>
    <property type="match status" value="1"/>
</dbReference>
<dbReference type="Pfam" id="PF02470">
    <property type="entry name" value="MlaD"/>
    <property type="match status" value="1"/>
</dbReference>
<evidence type="ECO:0000313" key="2">
    <source>
        <dbReference type="EMBL" id="OAN49602.1"/>
    </source>
</evidence>
<proteinExistence type="predicted"/>
<keyword evidence="3" id="KW-1185">Reference proteome</keyword>
<feature type="domain" description="Mce/MlaD" evidence="1">
    <location>
        <begin position="37"/>
        <end position="134"/>
    </location>
</feature>
<dbReference type="Proteomes" id="UP000078428">
    <property type="component" value="Unassembled WGS sequence"/>
</dbReference>
<dbReference type="AlphaFoldDB" id="A0A178MLI0"/>
<evidence type="ECO:0000259" key="1">
    <source>
        <dbReference type="Pfam" id="PF02470"/>
    </source>
</evidence>
<gene>
    <name evidence="2" type="ORF">A6A04_19115</name>
</gene>
<dbReference type="STRING" id="1285242.A6A04_19115"/>
<dbReference type="InterPro" id="IPR052336">
    <property type="entry name" value="MlaD_Phospholipid_Transporter"/>
</dbReference>